<evidence type="ECO:0000256" key="7">
    <source>
        <dbReference type="ARBA" id="ARBA00023136"/>
    </source>
</evidence>
<dbReference type="PANTHER" id="PTHR47168:SF1">
    <property type="entry name" value="OS02G0798600 PROTEIN"/>
    <property type="match status" value="1"/>
</dbReference>
<evidence type="ECO:0000256" key="4">
    <source>
        <dbReference type="ARBA" id="ARBA00022771"/>
    </source>
</evidence>
<reference evidence="10 11" key="1">
    <citation type="journal article" date="2009" name="Science">
        <title>Green evolution and dynamic adaptations revealed by genomes of the marine picoeukaryotes Micromonas.</title>
        <authorList>
            <person name="Worden A.Z."/>
            <person name="Lee J.H."/>
            <person name="Mock T."/>
            <person name="Rouze P."/>
            <person name="Simmons M.P."/>
            <person name="Aerts A.L."/>
            <person name="Allen A.E."/>
            <person name="Cuvelier M.L."/>
            <person name="Derelle E."/>
            <person name="Everett M.V."/>
            <person name="Foulon E."/>
            <person name="Grimwood J."/>
            <person name="Gundlach H."/>
            <person name="Henrissat B."/>
            <person name="Napoli C."/>
            <person name="McDonald S.M."/>
            <person name="Parker M.S."/>
            <person name="Rombauts S."/>
            <person name="Salamov A."/>
            <person name="Von Dassow P."/>
            <person name="Badger J.H."/>
            <person name="Coutinho P.M."/>
            <person name="Demir E."/>
            <person name="Dubchak I."/>
            <person name="Gentemann C."/>
            <person name="Eikrem W."/>
            <person name="Gready J.E."/>
            <person name="John U."/>
            <person name="Lanier W."/>
            <person name="Lindquist E.A."/>
            <person name="Lucas S."/>
            <person name="Mayer K.F."/>
            <person name="Moreau H."/>
            <person name="Not F."/>
            <person name="Otillar R."/>
            <person name="Panaud O."/>
            <person name="Pangilinan J."/>
            <person name="Paulsen I."/>
            <person name="Piegu B."/>
            <person name="Poliakov A."/>
            <person name="Robbens S."/>
            <person name="Schmutz J."/>
            <person name="Toulza E."/>
            <person name="Wyss T."/>
            <person name="Zelensky A."/>
            <person name="Zhou K."/>
            <person name="Armbrust E.V."/>
            <person name="Bhattacharya D."/>
            <person name="Goodenough U.W."/>
            <person name="Van de Peer Y."/>
            <person name="Grigoriev I.V."/>
        </authorList>
    </citation>
    <scope>NUCLEOTIDE SEQUENCE [LARGE SCALE GENOMIC DNA]</scope>
    <source>
        <strain evidence="11">RCC299 / NOUM17</strain>
    </source>
</reference>
<comment type="subcellular location">
    <subcellularLocation>
        <location evidence="1">Membrane</location>
        <topology evidence="1">Single-pass membrane protein</topology>
    </subcellularLocation>
</comment>
<dbReference type="Proteomes" id="UP000002009">
    <property type="component" value="Chromosome 3"/>
</dbReference>
<dbReference type="GO" id="GO:0008270">
    <property type="term" value="F:zinc ion binding"/>
    <property type="evidence" value="ECO:0007669"/>
    <property type="project" value="UniProtKB-KW"/>
</dbReference>
<evidence type="ECO:0000313" key="11">
    <source>
        <dbReference type="Proteomes" id="UP000002009"/>
    </source>
</evidence>
<name>C1E2S5_MICCC</name>
<gene>
    <name evidence="10" type="ORF">MICPUN_57350</name>
</gene>
<dbReference type="GeneID" id="8242326"/>
<keyword evidence="5" id="KW-0862">Zinc</keyword>
<dbReference type="eggNOG" id="KOG4628">
    <property type="taxonomic scope" value="Eukaryota"/>
</dbReference>
<keyword evidence="11" id="KW-1185">Reference proteome</keyword>
<dbReference type="InParanoid" id="C1E2S5"/>
<keyword evidence="4 8" id="KW-0863">Zinc-finger</keyword>
<dbReference type="FunFam" id="3.30.40.10:FF:000388">
    <property type="entry name" value="Putative RING zinc finger domain superfamily protein"/>
    <property type="match status" value="1"/>
</dbReference>
<dbReference type="SMART" id="SM00744">
    <property type="entry name" value="RINGv"/>
    <property type="match status" value="1"/>
</dbReference>
<sequence length="172" mass="19498">MGNLLCPPRRPVRPYDPRFDYYQGHGQRSAVDTSQPVGADGQPVLTSKQINHLPIEEFAKAEEMLEWRVSQLKDELRRARLNSPADRSNRDAPMPLEKKELVDAVLLARGGESGQTCNVCFDDFESGDGLRVLPCGHRFHVECVDKWLRSQSLRCPLCNHDATKLFRQGLRA</sequence>
<dbReference type="STRING" id="296587.C1E2S5"/>
<dbReference type="EMBL" id="CP001324">
    <property type="protein sequence ID" value="ACO61966.1"/>
    <property type="molecule type" value="Genomic_DNA"/>
</dbReference>
<dbReference type="KEGG" id="mis:MICPUN_57350"/>
<dbReference type="SUPFAM" id="SSF57850">
    <property type="entry name" value="RING/U-box"/>
    <property type="match status" value="1"/>
</dbReference>
<proteinExistence type="predicted"/>
<evidence type="ECO:0000256" key="1">
    <source>
        <dbReference type="ARBA" id="ARBA00004167"/>
    </source>
</evidence>
<dbReference type="PROSITE" id="PS50089">
    <property type="entry name" value="ZF_RING_2"/>
    <property type="match status" value="1"/>
</dbReference>
<dbReference type="InterPro" id="IPR051653">
    <property type="entry name" value="E3_ligase_sorting_rcpt"/>
</dbReference>
<dbReference type="GO" id="GO:0016020">
    <property type="term" value="C:membrane"/>
    <property type="evidence" value="ECO:0007669"/>
    <property type="project" value="UniProtKB-SubCell"/>
</dbReference>
<dbReference type="SMART" id="SM00184">
    <property type="entry name" value="RING"/>
    <property type="match status" value="1"/>
</dbReference>
<dbReference type="OrthoDB" id="8062037at2759"/>
<dbReference type="Pfam" id="PF13639">
    <property type="entry name" value="zf-RING_2"/>
    <property type="match status" value="1"/>
</dbReference>
<evidence type="ECO:0000256" key="3">
    <source>
        <dbReference type="ARBA" id="ARBA00022723"/>
    </source>
</evidence>
<keyword evidence="7" id="KW-0472">Membrane</keyword>
<evidence type="ECO:0000256" key="5">
    <source>
        <dbReference type="ARBA" id="ARBA00022833"/>
    </source>
</evidence>
<evidence type="ECO:0000256" key="2">
    <source>
        <dbReference type="ARBA" id="ARBA00022692"/>
    </source>
</evidence>
<evidence type="ECO:0000256" key="6">
    <source>
        <dbReference type="ARBA" id="ARBA00022989"/>
    </source>
</evidence>
<protein>
    <recommendedName>
        <fullName evidence="9">RING-type domain-containing protein</fullName>
    </recommendedName>
</protein>
<dbReference type="PANTHER" id="PTHR47168">
    <property type="entry name" value="RING ZINC FINGER DOMAIN SUPERFAMILY PROTEIN-RELATED"/>
    <property type="match status" value="1"/>
</dbReference>
<dbReference type="InterPro" id="IPR011016">
    <property type="entry name" value="Znf_RING-CH"/>
</dbReference>
<evidence type="ECO:0000259" key="9">
    <source>
        <dbReference type="PROSITE" id="PS50089"/>
    </source>
</evidence>
<feature type="domain" description="RING-type" evidence="9">
    <location>
        <begin position="117"/>
        <end position="159"/>
    </location>
</feature>
<organism evidence="10 11">
    <name type="scientific">Micromonas commoda (strain RCC299 / NOUM17 / CCMP2709)</name>
    <name type="common">Picoplanktonic green alga</name>
    <dbReference type="NCBI Taxonomy" id="296587"/>
    <lineage>
        <taxon>Eukaryota</taxon>
        <taxon>Viridiplantae</taxon>
        <taxon>Chlorophyta</taxon>
        <taxon>Mamiellophyceae</taxon>
        <taxon>Mamiellales</taxon>
        <taxon>Mamiellaceae</taxon>
        <taxon>Micromonas</taxon>
    </lineage>
</organism>
<dbReference type="Gene3D" id="3.30.40.10">
    <property type="entry name" value="Zinc/RING finger domain, C3HC4 (zinc finger)"/>
    <property type="match status" value="1"/>
</dbReference>
<dbReference type="RefSeq" id="XP_002500708.1">
    <property type="nucleotide sequence ID" value="XM_002500662.1"/>
</dbReference>
<evidence type="ECO:0000256" key="8">
    <source>
        <dbReference type="PROSITE-ProRule" id="PRU00175"/>
    </source>
</evidence>
<keyword evidence="3" id="KW-0479">Metal-binding</keyword>
<evidence type="ECO:0000313" key="10">
    <source>
        <dbReference type="EMBL" id="ACO61966.1"/>
    </source>
</evidence>
<dbReference type="InterPro" id="IPR001841">
    <property type="entry name" value="Znf_RING"/>
</dbReference>
<dbReference type="AlphaFoldDB" id="C1E2S5"/>
<dbReference type="InterPro" id="IPR013083">
    <property type="entry name" value="Znf_RING/FYVE/PHD"/>
</dbReference>
<keyword evidence="2" id="KW-0812">Transmembrane</keyword>
<keyword evidence="6" id="KW-1133">Transmembrane helix</keyword>
<accession>C1E2S5</accession>